<evidence type="ECO:0000256" key="4">
    <source>
        <dbReference type="RuleBase" id="RU003718"/>
    </source>
</evidence>
<keyword evidence="3 4" id="KW-0808">Transferase</keyword>
<dbReference type="Proteomes" id="UP001632038">
    <property type="component" value="Unassembled WGS sequence"/>
</dbReference>
<proteinExistence type="inferred from homology"/>
<dbReference type="Pfam" id="PF00201">
    <property type="entry name" value="UDPGT"/>
    <property type="match status" value="1"/>
</dbReference>
<dbReference type="PROSITE" id="PS00375">
    <property type="entry name" value="UDPGT"/>
    <property type="match status" value="1"/>
</dbReference>
<keyword evidence="7" id="KW-1185">Reference proteome</keyword>
<dbReference type="Gene3D" id="3.40.50.2000">
    <property type="entry name" value="Glycogen Phosphorylase B"/>
    <property type="match status" value="2"/>
</dbReference>
<evidence type="ECO:0000313" key="7">
    <source>
        <dbReference type="Proteomes" id="UP001632038"/>
    </source>
</evidence>
<dbReference type="InterPro" id="IPR002213">
    <property type="entry name" value="UDP_glucos_trans"/>
</dbReference>
<dbReference type="InterPro" id="IPR050481">
    <property type="entry name" value="UDP-glycosyltransf_plant"/>
</dbReference>
<comment type="caution">
    <text evidence="6">The sequence shown here is derived from an EMBL/GenBank/DDBJ whole genome shotgun (WGS) entry which is preliminary data.</text>
</comment>
<organism evidence="6 7">
    <name type="scientific">Castilleja foliolosa</name>
    <dbReference type="NCBI Taxonomy" id="1961234"/>
    <lineage>
        <taxon>Eukaryota</taxon>
        <taxon>Viridiplantae</taxon>
        <taxon>Streptophyta</taxon>
        <taxon>Embryophyta</taxon>
        <taxon>Tracheophyta</taxon>
        <taxon>Spermatophyta</taxon>
        <taxon>Magnoliopsida</taxon>
        <taxon>eudicotyledons</taxon>
        <taxon>Gunneridae</taxon>
        <taxon>Pentapetalae</taxon>
        <taxon>asterids</taxon>
        <taxon>lamiids</taxon>
        <taxon>Lamiales</taxon>
        <taxon>Orobanchaceae</taxon>
        <taxon>Pedicularideae</taxon>
        <taxon>Castillejinae</taxon>
        <taxon>Castilleja</taxon>
    </lineage>
</organism>
<dbReference type="SUPFAM" id="SSF53756">
    <property type="entry name" value="UDP-Glycosyltransferase/glycogen phosphorylase"/>
    <property type="match status" value="1"/>
</dbReference>
<dbReference type="EC" id="2.4.1.-" evidence="5"/>
<dbReference type="GO" id="GO:0035251">
    <property type="term" value="F:UDP-glucosyltransferase activity"/>
    <property type="evidence" value="ECO:0007669"/>
    <property type="project" value="UniProtKB-ARBA"/>
</dbReference>
<name>A0ABD3CJB3_9LAMI</name>
<reference evidence="7" key="1">
    <citation type="journal article" date="2024" name="IScience">
        <title>Strigolactones Initiate the Formation of Haustorium-like Structures in Castilleja.</title>
        <authorList>
            <person name="Buerger M."/>
            <person name="Peterson D."/>
            <person name="Chory J."/>
        </authorList>
    </citation>
    <scope>NUCLEOTIDE SEQUENCE [LARGE SCALE GENOMIC DNA]</scope>
</reference>
<dbReference type="PANTHER" id="PTHR48048:SF76">
    <property type="entry name" value="UDP-GLYCOSYLTRANSFERASE 708D1-LIKE"/>
    <property type="match status" value="1"/>
</dbReference>
<dbReference type="InterPro" id="IPR035595">
    <property type="entry name" value="UDP_glycos_trans_CS"/>
</dbReference>
<gene>
    <name evidence="6" type="ORF">CASFOL_026638</name>
</gene>
<protein>
    <recommendedName>
        <fullName evidence="5">Glycosyltransferase</fullName>
        <ecNumber evidence="5">2.4.1.-</ecNumber>
    </recommendedName>
</protein>
<evidence type="ECO:0000313" key="6">
    <source>
        <dbReference type="EMBL" id="KAL3629416.1"/>
    </source>
</evidence>
<dbReference type="FunFam" id="3.40.50.2000:FF:000056">
    <property type="entry name" value="Glycosyltransferase"/>
    <property type="match status" value="1"/>
</dbReference>
<evidence type="ECO:0000256" key="2">
    <source>
        <dbReference type="ARBA" id="ARBA00022676"/>
    </source>
</evidence>
<evidence type="ECO:0000256" key="1">
    <source>
        <dbReference type="ARBA" id="ARBA00009995"/>
    </source>
</evidence>
<accession>A0ABD3CJB3</accession>
<dbReference type="PANTHER" id="PTHR48048">
    <property type="entry name" value="GLYCOSYLTRANSFERASE"/>
    <property type="match status" value="1"/>
</dbReference>
<dbReference type="EMBL" id="JAVIJP010000034">
    <property type="protein sequence ID" value="KAL3629416.1"/>
    <property type="molecule type" value="Genomic_DNA"/>
</dbReference>
<evidence type="ECO:0000256" key="5">
    <source>
        <dbReference type="RuleBase" id="RU362057"/>
    </source>
</evidence>
<dbReference type="CDD" id="cd03784">
    <property type="entry name" value="GT1_Gtf-like"/>
    <property type="match status" value="1"/>
</dbReference>
<keyword evidence="2 4" id="KW-0328">Glycosyltransferase</keyword>
<sequence>MATTTTSPHLALFPCSGMGHLLPFLRLSAMLATRNCTVTLITAHPTVSSAESHHLSTFLTTHPTIKHLQYQLIPHQNSNLTNNDPFFVQIESIDNSIHLLAPLLSSLSPPISAIIADFPITTSITDLSSKLSIPTYIVITTSARFFTLMTHLPHLKQHNKNENYTEIPFLGPIAVSNIPPPMLNPNHFFSANICSNISSLSKVEAFLINTFTWFEPDAINALRSKIGLSQKILPIGPLEPFETEPEDDNHSWLDGQAEKSVLFVSFGSRTALSVNQIRELANGLEKSGYKFLWALKLSKVDKDDNEKIEDILGESFLARTEDKGVIVKGWVNQERILAHPAIGGFVSHCGWNSVVEAARLGVPVLAWPQHGDQRVNAEVVEKVGLGLWASREWGWGGEKLVGENEIVEKIRELMVNTDLRDRVKEVKIKAGEAREVNGSSEVLVRGLIESLKSKETNAFII</sequence>
<comment type="similarity">
    <text evidence="1 4">Belongs to the UDP-glycosyltransferase family.</text>
</comment>
<evidence type="ECO:0000256" key="3">
    <source>
        <dbReference type="ARBA" id="ARBA00022679"/>
    </source>
</evidence>
<dbReference type="AlphaFoldDB" id="A0ABD3CJB3"/>